<evidence type="ECO:0000256" key="8">
    <source>
        <dbReference type="ARBA" id="ARBA00023170"/>
    </source>
</evidence>
<keyword evidence="3" id="KW-0812">Transmembrane</keyword>
<dbReference type="PANTHER" id="PTHR48063:SF16">
    <property type="entry name" value="LRR RECEPTOR-LIKE SERINE_THREONINE-PROTEIN KINASE GSO1"/>
    <property type="match status" value="1"/>
</dbReference>
<dbReference type="AlphaFoldDB" id="A0A2K3MP21"/>
<keyword evidence="12" id="KW-0808">Transferase</keyword>
<evidence type="ECO:0000256" key="4">
    <source>
        <dbReference type="ARBA" id="ARBA00022729"/>
    </source>
</evidence>
<comment type="subcellular location">
    <subcellularLocation>
        <location evidence="1">Membrane</location>
        <topology evidence="1">Single-pass type I membrane protein</topology>
    </subcellularLocation>
</comment>
<dbReference type="InterPro" id="IPR013210">
    <property type="entry name" value="LRR_N_plant-typ"/>
</dbReference>
<dbReference type="InterPro" id="IPR046956">
    <property type="entry name" value="RLP23-like"/>
</dbReference>
<keyword evidence="6" id="KW-1133">Transmembrane helix</keyword>
<dbReference type="SUPFAM" id="SSF52058">
    <property type="entry name" value="L domain-like"/>
    <property type="match status" value="1"/>
</dbReference>
<dbReference type="GO" id="GO:0016301">
    <property type="term" value="F:kinase activity"/>
    <property type="evidence" value="ECO:0007669"/>
    <property type="project" value="UniProtKB-KW"/>
</dbReference>
<evidence type="ECO:0000256" key="6">
    <source>
        <dbReference type="ARBA" id="ARBA00022989"/>
    </source>
</evidence>
<reference evidence="12 13" key="2">
    <citation type="journal article" date="2017" name="Front. Plant Sci.">
        <title>Gene Classification and Mining of Molecular Markers Useful in Red Clover (Trifolium pratense) Breeding.</title>
        <authorList>
            <person name="Istvanek J."/>
            <person name="Dluhosova J."/>
            <person name="Dluhos P."/>
            <person name="Patkova L."/>
            <person name="Nedelnik J."/>
            <person name="Repkova J."/>
        </authorList>
    </citation>
    <scope>NUCLEOTIDE SEQUENCE [LARGE SCALE GENOMIC DNA]</scope>
    <source>
        <strain evidence="13">cv. Tatra</strain>
        <tissue evidence="12">Young leaves</tissue>
    </source>
</reference>
<keyword evidence="5" id="KW-0677">Repeat</keyword>
<keyword evidence="9" id="KW-0325">Glycoprotein</keyword>
<name>A0A2K3MP21_TRIPR</name>
<organism evidence="12 13">
    <name type="scientific">Trifolium pratense</name>
    <name type="common">Red clover</name>
    <dbReference type="NCBI Taxonomy" id="57577"/>
    <lineage>
        <taxon>Eukaryota</taxon>
        <taxon>Viridiplantae</taxon>
        <taxon>Streptophyta</taxon>
        <taxon>Embryophyta</taxon>
        <taxon>Tracheophyta</taxon>
        <taxon>Spermatophyta</taxon>
        <taxon>Magnoliopsida</taxon>
        <taxon>eudicotyledons</taxon>
        <taxon>Gunneridae</taxon>
        <taxon>Pentapetalae</taxon>
        <taxon>rosids</taxon>
        <taxon>fabids</taxon>
        <taxon>Fabales</taxon>
        <taxon>Fabaceae</taxon>
        <taxon>Papilionoideae</taxon>
        <taxon>50 kb inversion clade</taxon>
        <taxon>NPAAA clade</taxon>
        <taxon>Hologalegina</taxon>
        <taxon>IRL clade</taxon>
        <taxon>Trifolieae</taxon>
        <taxon>Trifolium</taxon>
    </lineage>
</organism>
<evidence type="ECO:0000256" key="5">
    <source>
        <dbReference type="ARBA" id="ARBA00022737"/>
    </source>
</evidence>
<keyword evidence="2" id="KW-0433">Leucine-rich repeat</keyword>
<reference evidence="12 13" key="1">
    <citation type="journal article" date="2014" name="Am. J. Bot.">
        <title>Genome assembly and annotation for red clover (Trifolium pratense; Fabaceae).</title>
        <authorList>
            <person name="Istvanek J."/>
            <person name="Jaros M."/>
            <person name="Krenek A."/>
            <person name="Repkova J."/>
        </authorList>
    </citation>
    <scope>NUCLEOTIDE SEQUENCE [LARGE SCALE GENOMIC DNA]</scope>
    <source>
        <strain evidence="13">cv. Tatra</strain>
        <tissue evidence="12">Young leaves</tissue>
    </source>
</reference>
<evidence type="ECO:0000256" key="10">
    <source>
        <dbReference type="SAM" id="SignalP"/>
    </source>
</evidence>
<dbReference type="PROSITE" id="PS51450">
    <property type="entry name" value="LRR"/>
    <property type="match status" value="1"/>
</dbReference>
<dbReference type="InterPro" id="IPR032675">
    <property type="entry name" value="LRR_dom_sf"/>
</dbReference>
<evidence type="ECO:0000256" key="2">
    <source>
        <dbReference type="ARBA" id="ARBA00022614"/>
    </source>
</evidence>
<proteinExistence type="predicted"/>
<dbReference type="GO" id="GO:0016020">
    <property type="term" value="C:membrane"/>
    <property type="evidence" value="ECO:0007669"/>
    <property type="project" value="UniProtKB-SubCell"/>
</dbReference>
<evidence type="ECO:0000256" key="7">
    <source>
        <dbReference type="ARBA" id="ARBA00023136"/>
    </source>
</evidence>
<dbReference type="Gene3D" id="3.80.10.10">
    <property type="entry name" value="Ribonuclease Inhibitor"/>
    <property type="match status" value="1"/>
</dbReference>
<evidence type="ECO:0000313" key="13">
    <source>
        <dbReference type="Proteomes" id="UP000236291"/>
    </source>
</evidence>
<sequence length="186" mass="21010">MRETSMENMSQVGLLILLVCNLLLAISVKSNTIAIECLDSDHEALIDFRNGLKDSHNRLLSWRSRNCCQWHRIYCDNITGAVVAIDLRNPHPVSFDSSPGKNQMWNLSGELRPSLMKLKSLRHLDLSFNSFKRISIPKFLGSLVNLQYLNLSNAGFASSIPPHLGNLSHLQSLELEDFSLHVENLQ</sequence>
<evidence type="ECO:0000259" key="11">
    <source>
        <dbReference type="Pfam" id="PF08263"/>
    </source>
</evidence>
<evidence type="ECO:0000256" key="9">
    <source>
        <dbReference type="ARBA" id="ARBA00023180"/>
    </source>
</evidence>
<keyword evidence="7" id="KW-0472">Membrane</keyword>
<dbReference type="STRING" id="57577.A0A2K3MP21"/>
<dbReference type="InterPro" id="IPR001611">
    <property type="entry name" value="Leu-rich_rpt"/>
</dbReference>
<dbReference type="Pfam" id="PF08263">
    <property type="entry name" value="LRRNT_2"/>
    <property type="match status" value="1"/>
</dbReference>
<evidence type="ECO:0000313" key="12">
    <source>
        <dbReference type="EMBL" id="PNX92536.1"/>
    </source>
</evidence>
<protein>
    <submittedName>
        <fullName evidence="12">LRR receptor-like kinase resistance protein</fullName>
    </submittedName>
</protein>
<dbReference type="Proteomes" id="UP000236291">
    <property type="component" value="Unassembled WGS sequence"/>
</dbReference>
<gene>
    <name evidence="12" type="ORF">L195_g015674</name>
</gene>
<dbReference type="Pfam" id="PF00560">
    <property type="entry name" value="LRR_1"/>
    <property type="match status" value="2"/>
</dbReference>
<feature type="chain" id="PRO_5014413756" evidence="10">
    <location>
        <begin position="31"/>
        <end position="186"/>
    </location>
</feature>
<keyword evidence="4 10" id="KW-0732">Signal</keyword>
<accession>A0A2K3MP21</accession>
<dbReference type="EMBL" id="ASHM01010679">
    <property type="protein sequence ID" value="PNX92536.1"/>
    <property type="molecule type" value="Genomic_DNA"/>
</dbReference>
<evidence type="ECO:0000256" key="1">
    <source>
        <dbReference type="ARBA" id="ARBA00004479"/>
    </source>
</evidence>
<feature type="signal peptide" evidence="10">
    <location>
        <begin position="1"/>
        <end position="30"/>
    </location>
</feature>
<keyword evidence="12" id="KW-0418">Kinase</keyword>
<feature type="domain" description="Leucine-rich repeat-containing N-terminal plant-type" evidence="11">
    <location>
        <begin position="39"/>
        <end position="76"/>
    </location>
</feature>
<comment type="caution">
    <text evidence="12">The sequence shown here is derived from an EMBL/GenBank/DDBJ whole genome shotgun (WGS) entry which is preliminary data.</text>
</comment>
<keyword evidence="8 12" id="KW-0675">Receptor</keyword>
<dbReference type="PANTHER" id="PTHR48063">
    <property type="entry name" value="LRR RECEPTOR-LIKE KINASE"/>
    <property type="match status" value="1"/>
</dbReference>
<evidence type="ECO:0000256" key="3">
    <source>
        <dbReference type="ARBA" id="ARBA00022692"/>
    </source>
</evidence>